<evidence type="ECO:0000313" key="1">
    <source>
        <dbReference type="EMBL" id="SJL16333.1"/>
    </source>
</evidence>
<sequence>MIASFLLVCNFTLASDTIKYRVHLFRSLPIVHTQADQRGGAFPPRYLLEREQHLSSMDIVEPQDDIGVLISSMSNRWTWTWGSSFRFRILLTRDHDPLLTVIFVLWYWNTEPQMAHIEQAAIRLFITPCLERAYSSRGTIILGKNSFDKHRTAAVGCTDLDVTASEVFQVGHKNSGFGRDGCILPMDAE</sequence>
<gene>
    <name evidence="1" type="ORF">ARMOST_19854</name>
</gene>
<name>A0A284S5Q5_ARMOS</name>
<accession>A0A284S5Q5</accession>
<organism evidence="1 2">
    <name type="scientific">Armillaria ostoyae</name>
    <name type="common">Armillaria root rot fungus</name>
    <dbReference type="NCBI Taxonomy" id="47428"/>
    <lineage>
        <taxon>Eukaryota</taxon>
        <taxon>Fungi</taxon>
        <taxon>Dikarya</taxon>
        <taxon>Basidiomycota</taxon>
        <taxon>Agaricomycotina</taxon>
        <taxon>Agaricomycetes</taxon>
        <taxon>Agaricomycetidae</taxon>
        <taxon>Agaricales</taxon>
        <taxon>Marasmiineae</taxon>
        <taxon>Physalacriaceae</taxon>
        <taxon>Armillaria</taxon>
    </lineage>
</organism>
<evidence type="ECO:0000313" key="2">
    <source>
        <dbReference type="Proteomes" id="UP000219338"/>
    </source>
</evidence>
<reference evidence="2" key="1">
    <citation type="journal article" date="2017" name="Nat. Ecol. Evol.">
        <title>Genome expansion and lineage-specific genetic innovations in the forest pathogenic fungi Armillaria.</title>
        <authorList>
            <person name="Sipos G."/>
            <person name="Prasanna A.N."/>
            <person name="Walter M.C."/>
            <person name="O'Connor E."/>
            <person name="Balint B."/>
            <person name="Krizsan K."/>
            <person name="Kiss B."/>
            <person name="Hess J."/>
            <person name="Varga T."/>
            <person name="Slot J."/>
            <person name="Riley R."/>
            <person name="Boka B."/>
            <person name="Rigling D."/>
            <person name="Barry K."/>
            <person name="Lee J."/>
            <person name="Mihaltcheva S."/>
            <person name="LaButti K."/>
            <person name="Lipzen A."/>
            <person name="Waldron R."/>
            <person name="Moloney N.M."/>
            <person name="Sperisen C."/>
            <person name="Kredics L."/>
            <person name="Vagvoelgyi C."/>
            <person name="Patrignani A."/>
            <person name="Fitzpatrick D."/>
            <person name="Nagy I."/>
            <person name="Doyle S."/>
            <person name="Anderson J.B."/>
            <person name="Grigoriev I.V."/>
            <person name="Gueldener U."/>
            <person name="Muensterkoetter M."/>
            <person name="Nagy L.G."/>
        </authorList>
    </citation>
    <scope>NUCLEOTIDE SEQUENCE [LARGE SCALE GENOMIC DNA]</scope>
    <source>
        <strain evidence="2">C18/9</strain>
    </source>
</reference>
<dbReference type="EMBL" id="FUEG01000034">
    <property type="protein sequence ID" value="SJL16333.1"/>
    <property type="molecule type" value="Genomic_DNA"/>
</dbReference>
<protein>
    <submittedName>
        <fullName evidence="1">Uncharacterized protein</fullName>
    </submittedName>
</protein>
<keyword evidence="2" id="KW-1185">Reference proteome</keyword>
<proteinExistence type="predicted"/>
<dbReference type="AlphaFoldDB" id="A0A284S5Q5"/>
<dbReference type="Proteomes" id="UP000219338">
    <property type="component" value="Unassembled WGS sequence"/>
</dbReference>